<dbReference type="Proteomes" id="UP000006039">
    <property type="component" value="Unassembled WGS sequence"/>
</dbReference>
<reference evidence="14" key="3">
    <citation type="submission" date="2010-09" db="EMBL/GenBank/DDBJ databases">
        <title>Annotation of Gaeumannomyces graminis var. tritici R3-111a-1.</title>
        <authorList>
            <consortium name="The Broad Institute Genome Sequencing Platform"/>
            <person name="Ma L.-J."/>
            <person name="Dead R."/>
            <person name="Young S.K."/>
            <person name="Zeng Q."/>
            <person name="Gargeya S."/>
            <person name="Fitzgerald M."/>
            <person name="Haas B."/>
            <person name="Abouelleil A."/>
            <person name="Alvarado L."/>
            <person name="Arachchi H.M."/>
            <person name="Berlin A."/>
            <person name="Brown A."/>
            <person name="Chapman S.B."/>
            <person name="Chen Z."/>
            <person name="Dunbar C."/>
            <person name="Freedman E."/>
            <person name="Gearin G."/>
            <person name="Gellesch M."/>
            <person name="Goldberg J."/>
            <person name="Griggs A."/>
            <person name="Gujja S."/>
            <person name="Heiman D."/>
            <person name="Howarth C."/>
            <person name="Larson L."/>
            <person name="Lui A."/>
            <person name="MacDonald P.J.P."/>
            <person name="Mehta T."/>
            <person name="Montmayeur A."/>
            <person name="Murphy C."/>
            <person name="Neiman D."/>
            <person name="Pearson M."/>
            <person name="Priest M."/>
            <person name="Roberts A."/>
            <person name="Saif S."/>
            <person name="Shea T."/>
            <person name="Shenoy N."/>
            <person name="Sisk P."/>
            <person name="Stolte C."/>
            <person name="Sykes S."/>
            <person name="Yandava C."/>
            <person name="Wortman J."/>
            <person name="Nusbaum C."/>
            <person name="Birren B."/>
        </authorList>
    </citation>
    <scope>NUCLEOTIDE SEQUENCE</scope>
    <source>
        <strain evidence="14">R3-111a-1</strain>
    </source>
</reference>
<dbReference type="Pfam" id="PF00270">
    <property type="entry name" value="DEAD"/>
    <property type="match status" value="1"/>
</dbReference>
<dbReference type="STRING" id="644352.J3P4Z6"/>
<dbReference type="FunCoup" id="J3P4Z6">
    <property type="interactions" value="379"/>
</dbReference>
<comment type="catalytic activity">
    <reaction evidence="10">
        <text>ATP + H2O = ADP + phosphate + H(+)</text>
        <dbReference type="Rhea" id="RHEA:13065"/>
        <dbReference type="ChEBI" id="CHEBI:15377"/>
        <dbReference type="ChEBI" id="CHEBI:15378"/>
        <dbReference type="ChEBI" id="CHEBI:30616"/>
        <dbReference type="ChEBI" id="CHEBI:43474"/>
        <dbReference type="ChEBI" id="CHEBI:456216"/>
        <dbReference type="EC" id="5.6.2.4"/>
    </reaction>
</comment>
<dbReference type="InterPro" id="IPR004179">
    <property type="entry name" value="Sec63-dom"/>
</dbReference>
<keyword evidence="4" id="KW-0347">Helicase</keyword>
<reference evidence="14" key="2">
    <citation type="submission" date="2010-07" db="EMBL/GenBank/DDBJ databases">
        <authorList>
            <consortium name="The Broad Institute Genome Sequencing Platform"/>
            <consortium name="Broad Institute Genome Sequencing Center for Infectious Disease"/>
            <person name="Ma L.-J."/>
            <person name="Dead R."/>
            <person name="Young S."/>
            <person name="Zeng Q."/>
            <person name="Koehrsen M."/>
            <person name="Alvarado L."/>
            <person name="Berlin A."/>
            <person name="Chapman S.B."/>
            <person name="Chen Z."/>
            <person name="Freedman E."/>
            <person name="Gellesch M."/>
            <person name="Goldberg J."/>
            <person name="Griggs A."/>
            <person name="Gujja S."/>
            <person name="Heilman E.R."/>
            <person name="Heiman D."/>
            <person name="Hepburn T."/>
            <person name="Howarth C."/>
            <person name="Jen D."/>
            <person name="Larson L."/>
            <person name="Mehta T."/>
            <person name="Neiman D."/>
            <person name="Pearson M."/>
            <person name="Roberts A."/>
            <person name="Saif S."/>
            <person name="Shea T."/>
            <person name="Shenoy N."/>
            <person name="Sisk P."/>
            <person name="Stolte C."/>
            <person name="Sykes S."/>
            <person name="Walk T."/>
            <person name="White J."/>
            <person name="Yandava C."/>
            <person name="Haas B."/>
            <person name="Nusbaum C."/>
            <person name="Birren B."/>
        </authorList>
    </citation>
    <scope>NUCLEOTIDE SEQUENCE</scope>
    <source>
        <strain evidence="14">R3-111a-1</strain>
    </source>
</reference>
<feature type="compositionally biased region" description="Basic and acidic residues" evidence="11">
    <location>
        <begin position="1530"/>
        <end position="1539"/>
    </location>
</feature>
<feature type="region of interest" description="Disordered" evidence="11">
    <location>
        <begin position="1275"/>
        <end position="1363"/>
    </location>
</feature>
<dbReference type="PANTHER" id="PTHR47835">
    <property type="entry name" value="HFM1, ATP DEPENDENT DNA HELICASE HOMOLOG"/>
    <property type="match status" value="1"/>
</dbReference>
<feature type="compositionally biased region" description="Pro residues" evidence="11">
    <location>
        <begin position="1345"/>
        <end position="1355"/>
    </location>
</feature>
<dbReference type="SMART" id="SM00490">
    <property type="entry name" value="HELICc"/>
    <property type="match status" value="1"/>
</dbReference>
<dbReference type="SUPFAM" id="SSF158702">
    <property type="entry name" value="Sec63 N-terminal domain-like"/>
    <property type="match status" value="1"/>
</dbReference>
<reference evidence="15" key="5">
    <citation type="submission" date="2018-04" db="UniProtKB">
        <authorList>
            <consortium name="EnsemblFungi"/>
        </authorList>
    </citation>
    <scope>IDENTIFICATION</scope>
    <source>
        <strain evidence="15">R3-111a-1</strain>
    </source>
</reference>
<evidence type="ECO:0000313" key="14">
    <source>
        <dbReference type="EMBL" id="EJT74744.1"/>
    </source>
</evidence>
<name>J3P4Z6_GAET3</name>
<feature type="compositionally biased region" description="Low complexity" evidence="11">
    <location>
        <begin position="1548"/>
        <end position="1561"/>
    </location>
</feature>
<dbReference type="InterPro" id="IPR057842">
    <property type="entry name" value="WH_MER3"/>
</dbReference>
<keyword evidence="7" id="KW-0469">Meiosis</keyword>
<reference evidence="15" key="4">
    <citation type="journal article" date="2015" name="G3 (Bethesda)">
        <title>Genome sequences of three phytopathogenic species of the Magnaporthaceae family of fungi.</title>
        <authorList>
            <person name="Okagaki L.H."/>
            <person name="Nunes C.C."/>
            <person name="Sailsbery J."/>
            <person name="Clay B."/>
            <person name="Brown D."/>
            <person name="John T."/>
            <person name="Oh Y."/>
            <person name="Young N."/>
            <person name="Fitzgerald M."/>
            <person name="Haas B.J."/>
            <person name="Zeng Q."/>
            <person name="Young S."/>
            <person name="Adiconis X."/>
            <person name="Fan L."/>
            <person name="Levin J.Z."/>
            <person name="Mitchell T.K."/>
            <person name="Okubara P.A."/>
            <person name="Farman M.L."/>
            <person name="Kohn L.M."/>
            <person name="Birren B."/>
            <person name="Ma L.-J."/>
            <person name="Dean R.A."/>
        </authorList>
    </citation>
    <scope>NUCLEOTIDE SEQUENCE</scope>
    <source>
        <strain evidence="15">R3-111a-1</strain>
    </source>
</reference>
<dbReference type="EnsemblFungi" id="EJT74744">
    <property type="protein sequence ID" value="EJT74744"/>
    <property type="gene ID" value="GGTG_08582"/>
</dbReference>
<dbReference type="GO" id="GO:0043138">
    <property type="term" value="F:3'-5' DNA helicase activity"/>
    <property type="evidence" value="ECO:0007669"/>
    <property type="project" value="UniProtKB-EC"/>
</dbReference>
<dbReference type="SMART" id="SM00487">
    <property type="entry name" value="DEXDc"/>
    <property type="match status" value="1"/>
</dbReference>
<dbReference type="InterPro" id="IPR001650">
    <property type="entry name" value="Helicase_C-like"/>
</dbReference>
<reference evidence="16" key="1">
    <citation type="submission" date="2010-07" db="EMBL/GenBank/DDBJ databases">
        <title>The genome sequence of Gaeumannomyces graminis var. tritici strain R3-111a-1.</title>
        <authorList>
            <consortium name="The Broad Institute Genome Sequencing Platform"/>
            <person name="Ma L.-J."/>
            <person name="Dead R."/>
            <person name="Young S."/>
            <person name="Zeng Q."/>
            <person name="Koehrsen M."/>
            <person name="Alvarado L."/>
            <person name="Berlin A."/>
            <person name="Chapman S.B."/>
            <person name="Chen Z."/>
            <person name="Freedman E."/>
            <person name="Gellesch M."/>
            <person name="Goldberg J."/>
            <person name="Griggs A."/>
            <person name="Gujja S."/>
            <person name="Heilman E.R."/>
            <person name="Heiman D."/>
            <person name="Hepburn T."/>
            <person name="Howarth C."/>
            <person name="Jen D."/>
            <person name="Larson L."/>
            <person name="Mehta T."/>
            <person name="Neiman D."/>
            <person name="Pearson M."/>
            <person name="Roberts A."/>
            <person name="Saif S."/>
            <person name="Shea T."/>
            <person name="Shenoy N."/>
            <person name="Sisk P."/>
            <person name="Stolte C."/>
            <person name="Sykes S."/>
            <person name="Walk T."/>
            <person name="White J."/>
            <person name="Yandava C."/>
            <person name="Haas B."/>
            <person name="Nusbaum C."/>
            <person name="Birren B."/>
        </authorList>
    </citation>
    <scope>NUCLEOTIDE SEQUENCE [LARGE SCALE GENOMIC DNA]</scope>
    <source>
        <strain evidence="16">R3-111a-1</strain>
    </source>
</reference>
<evidence type="ECO:0000313" key="15">
    <source>
        <dbReference type="EnsemblFungi" id="EJT74744"/>
    </source>
</evidence>
<feature type="compositionally biased region" description="Polar residues" evidence="11">
    <location>
        <begin position="194"/>
        <end position="207"/>
    </location>
</feature>
<dbReference type="GO" id="GO:0005524">
    <property type="term" value="F:ATP binding"/>
    <property type="evidence" value="ECO:0007669"/>
    <property type="project" value="UniProtKB-KW"/>
</dbReference>
<evidence type="ECO:0000256" key="7">
    <source>
        <dbReference type="ARBA" id="ARBA00023254"/>
    </source>
</evidence>
<evidence type="ECO:0000256" key="9">
    <source>
        <dbReference type="ARBA" id="ARBA00034808"/>
    </source>
</evidence>
<evidence type="ECO:0000256" key="6">
    <source>
        <dbReference type="ARBA" id="ARBA00023235"/>
    </source>
</evidence>
<evidence type="ECO:0000256" key="2">
    <source>
        <dbReference type="ARBA" id="ARBA00022741"/>
    </source>
</evidence>
<dbReference type="Gene3D" id="1.10.3380.10">
    <property type="entry name" value="Sec63 N-terminal domain-like domain"/>
    <property type="match status" value="1"/>
</dbReference>
<dbReference type="GeneID" id="20349040"/>
<dbReference type="PROSITE" id="PS51194">
    <property type="entry name" value="HELICASE_CTER"/>
    <property type="match status" value="1"/>
</dbReference>
<feature type="compositionally biased region" description="Low complexity" evidence="11">
    <location>
        <begin position="1496"/>
        <end position="1529"/>
    </location>
</feature>
<dbReference type="EC" id="5.6.2.4" evidence="9"/>
<evidence type="ECO:0000256" key="3">
    <source>
        <dbReference type="ARBA" id="ARBA00022801"/>
    </source>
</evidence>
<evidence type="ECO:0000256" key="10">
    <source>
        <dbReference type="ARBA" id="ARBA00048988"/>
    </source>
</evidence>
<evidence type="ECO:0000256" key="8">
    <source>
        <dbReference type="ARBA" id="ARBA00034617"/>
    </source>
</evidence>
<evidence type="ECO:0000256" key="4">
    <source>
        <dbReference type="ARBA" id="ARBA00022806"/>
    </source>
</evidence>
<keyword evidence="2" id="KW-0547">Nucleotide-binding</keyword>
<feature type="domain" description="Helicase ATP-binding" evidence="12">
    <location>
        <begin position="334"/>
        <end position="508"/>
    </location>
</feature>
<dbReference type="PROSITE" id="PS51192">
    <property type="entry name" value="HELICASE_ATP_BIND_1"/>
    <property type="match status" value="1"/>
</dbReference>
<dbReference type="FunFam" id="1.10.3380.10:FF:000012">
    <property type="entry name" value="DEAD/DEAH box DNA helicase"/>
    <property type="match status" value="1"/>
</dbReference>
<dbReference type="Pfam" id="PF23445">
    <property type="entry name" value="WHD_SNRNP200"/>
    <property type="match status" value="1"/>
</dbReference>
<feature type="region of interest" description="Disordered" evidence="11">
    <location>
        <begin position="76"/>
        <end position="280"/>
    </location>
</feature>
<protein>
    <recommendedName>
        <fullName evidence="9">DNA 3'-5' helicase</fullName>
        <ecNumber evidence="9">5.6.2.4</ecNumber>
    </recommendedName>
</protein>
<keyword evidence="5" id="KW-0067">ATP-binding</keyword>
<dbReference type="Gene3D" id="1.10.10.10">
    <property type="entry name" value="Winged helix-like DNA-binding domain superfamily/Winged helix DNA-binding domain"/>
    <property type="match status" value="1"/>
</dbReference>
<dbReference type="SUPFAM" id="SSF52540">
    <property type="entry name" value="P-loop containing nucleoside triphosphate hydrolases"/>
    <property type="match status" value="1"/>
</dbReference>
<feature type="compositionally biased region" description="Basic and acidic residues" evidence="11">
    <location>
        <begin position="1275"/>
        <end position="1300"/>
    </location>
</feature>
<dbReference type="Pfam" id="PF00271">
    <property type="entry name" value="Helicase_C"/>
    <property type="match status" value="1"/>
</dbReference>
<evidence type="ECO:0000259" key="13">
    <source>
        <dbReference type="PROSITE" id="PS51194"/>
    </source>
</evidence>
<feature type="compositionally biased region" description="Basic and acidic residues" evidence="11">
    <location>
        <begin position="27"/>
        <end position="39"/>
    </location>
</feature>
<dbReference type="InterPro" id="IPR052247">
    <property type="entry name" value="Meiotic_Crossover_Helicase"/>
</dbReference>
<keyword evidence="3" id="KW-0378">Hydrolase</keyword>
<dbReference type="OrthoDB" id="5575at2759"/>
<dbReference type="PANTHER" id="PTHR47835:SF3">
    <property type="entry name" value="HELICASE FOR MEIOSIS 1"/>
    <property type="match status" value="1"/>
</dbReference>
<feature type="region of interest" description="Disordered" evidence="11">
    <location>
        <begin position="1"/>
        <end position="48"/>
    </location>
</feature>
<organism evidence="14">
    <name type="scientific">Gaeumannomyces tritici (strain R3-111a-1)</name>
    <name type="common">Wheat and barley take-all root rot fungus</name>
    <name type="synonym">Gaeumannomyces graminis var. tritici</name>
    <dbReference type="NCBI Taxonomy" id="644352"/>
    <lineage>
        <taxon>Eukaryota</taxon>
        <taxon>Fungi</taxon>
        <taxon>Dikarya</taxon>
        <taxon>Ascomycota</taxon>
        <taxon>Pezizomycotina</taxon>
        <taxon>Sordariomycetes</taxon>
        <taxon>Sordariomycetidae</taxon>
        <taxon>Magnaporthales</taxon>
        <taxon>Magnaporthaceae</taxon>
        <taxon>Gaeumannomyces</taxon>
    </lineage>
</organism>
<feature type="compositionally biased region" description="Polar residues" evidence="11">
    <location>
        <begin position="1436"/>
        <end position="1446"/>
    </location>
</feature>
<evidence type="ECO:0000256" key="11">
    <source>
        <dbReference type="SAM" id="MobiDB-lite"/>
    </source>
</evidence>
<feature type="compositionally biased region" description="Basic and acidic residues" evidence="11">
    <location>
        <begin position="1470"/>
        <end position="1481"/>
    </location>
</feature>
<dbReference type="eggNOG" id="KOG0952">
    <property type="taxonomic scope" value="Eukaryota"/>
</dbReference>
<dbReference type="GO" id="GO:0003676">
    <property type="term" value="F:nucleic acid binding"/>
    <property type="evidence" value="ECO:0007669"/>
    <property type="project" value="InterPro"/>
</dbReference>
<proteinExistence type="inferred from homology"/>
<keyword evidence="6" id="KW-0413">Isomerase</keyword>
<evidence type="ECO:0000313" key="16">
    <source>
        <dbReference type="Proteomes" id="UP000006039"/>
    </source>
</evidence>
<feature type="compositionally biased region" description="Low complexity" evidence="11">
    <location>
        <begin position="232"/>
        <end position="250"/>
    </location>
</feature>
<dbReference type="InterPro" id="IPR027417">
    <property type="entry name" value="P-loop_NTPase"/>
</dbReference>
<feature type="compositionally biased region" description="Low complexity" evidence="11">
    <location>
        <begin position="131"/>
        <end position="145"/>
    </location>
</feature>
<dbReference type="Pfam" id="PF02889">
    <property type="entry name" value="Sec63"/>
    <property type="match status" value="1"/>
</dbReference>
<feature type="region of interest" description="Disordered" evidence="11">
    <location>
        <begin position="1423"/>
        <end position="1565"/>
    </location>
</feature>
<dbReference type="InterPro" id="IPR011545">
    <property type="entry name" value="DEAD/DEAH_box_helicase_dom"/>
</dbReference>
<evidence type="ECO:0000256" key="1">
    <source>
        <dbReference type="ARBA" id="ARBA00010140"/>
    </source>
</evidence>
<comment type="catalytic activity">
    <reaction evidence="8">
        <text>Couples ATP hydrolysis with the unwinding of duplex DNA by translocating in the 3'-5' direction.</text>
        <dbReference type="EC" id="5.6.2.4"/>
    </reaction>
</comment>
<dbReference type="RefSeq" id="XP_009224688.1">
    <property type="nucleotide sequence ID" value="XM_009226424.1"/>
</dbReference>
<gene>
    <name evidence="15" type="primary">20349040</name>
    <name evidence="14" type="ORF">GGTG_08582</name>
</gene>
<keyword evidence="16" id="KW-1185">Reference proteome</keyword>
<feature type="region of interest" description="Disordered" evidence="11">
    <location>
        <begin position="1146"/>
        <end position="1165"/>
    </location>
</feature>
<dbReference type="VEuPathDB" id="FungiDB:GGTG_08582"/>
<evidence type="ECO:0000259" key="12">
    <source>
        <dbReference type="PROSITE" id="PS51192"/>
    </source>
</evidence>
<dbReference type="HOGENOM" id="CLU_000335_0_4_1"/>
<feature type="compositionally biased region" description="Polar residues" evidence="11">
    <location>
        <begin position="1453"/>
        <end position="1467"/>
    </location>
</feature>
<sequence length="1594" mass="174999">MKSTREWQRGPVQNHADPRMAFMNDTTDGREHEPIHFRDAGTASSQDSYHYCIPPPSSSRFPMAPVNIYEAQRSRLMGSSRSDPRELDGFLWNHGPQQSALDDPRARPDALGADLSLLGHSPRSQAPRYPPSTLQPTPLSSLPSTRYTSAGLPSPTGAGSHSHPDSSFNRRRPHHDPVFGHPDAPQDACPYPTPQATSSAYRTQNHHSMGFPSPEARPGTEQRAFASSKTASQFDTNTDSSSTSSLGFSSPAGRAAERLHSHPARKAQSRDTAPIAPPRPQATMIHIPRQLNLVHAPPMASGIHLVDPKQSLPERIQSIFPYTLFNAVQSKCFDSVYQSNDNLVVSAPTGSGKTAILELAICRLMSQRTNQNFKAVYMAPTKALCSERSRDWQGKLARLGLSCAELTGDTSMAETQKVGAAHIIVTTPEKWDSITRKWADHRKLLELVELFLIDEVHILKDARGATLEAVVCRMKTIGANVRFIALSATVPNSEDVARWFGRDHTNPHLPARRETFGEELRPVRLDKHVYGEHCGGNDWVFDTYLDKKIIPALSKHTRKQDPKPIMVFCFTRKSCETTAQRLSEAWSVAPAGTKLWPAPKKEISVKNKTLRDIVHTGVAVHHAGLDFGDRTTVERSYLNGDLHVICCTSTLAVGVNLPCHTVVLKGTMGYSDGRLSEYSDLEVMQMLGRAGRPQFDNSAVAIIFTRPENKARYADMVSGQQVLESTLHRNLIEHLNSEISLGTIKDSESARMWLNGTFLSIRLQRNPTYYQLDTRPGQISHAEGRLEEICDKDIRQLQEKKIVTSDAKFSCTPYGIAMSKYMVRFETMKKVLRIPRGAGIQELLASLSEADEFKDVRLKANERAFYRLTNESPFIRYPVKGPISETWQKVSLLIQSDLGGVEYPTQEGIQMAKNQHATDKCLVLDRIKPLVKCVIDCKGADHDAVGVRNALELFRSIKAGGWEGMPSQLLQVSGIGPVTMRKLVQHDILTMKDLAATAPERIQMFLSKNPPFGRNMLALVDKFPKLSLATEVVALPNQRHSSKDPPSINVKATFRYNCGGEPPTRANAIYLTFTAETTNGTLVYFWRGSSKSLSGPGGRTLEFSAPLSDASDHVFCSLNCEDYVGLGCSVTVNHKLPASTFAHMKMATTTPPPPRPRKSTPPKAISPLGEFDDSLDDGDLLEAAEQLDILERAASRHPPRALLEDSDDDEFPSIKRLVDREVESPTEALSHAESQAGIQLEPVQLPNGRWRCNHLCGGGGVTKTGKPCKHPCCKEGLEKRPKQPKPKSAEDGVPKRKQDQVEIPTGRVPSWPEFSRESQDGPSAAKRQRKGEENAYTSSSRPARPQVPPYRPPPVADMYRADVIDLSQDSPPLSLFSDDSFGDSDVVVVGSRALTPRQDENGSASMTVDLDFTGHDMFEAADYVPVRHPSKPLRSNAATRSPQPGSKTRESSMTRSRGNSAGPSANISIDAKKEKILREASELLDLPSSPRLVPWDSSGLNDGLGDSDGAPVSPGESSPSTLGSTTLTHTDTDRPRDASEEPAGNSCGPSGAGDSATGAASVKVDTEEPAWVRDFESENPAIMDLIRCDSITFV</sequence>
<dbReference type="CDD" id="cd18795">
    <property type="entry name" value="SF2_C_Ski2"/>
    <property type="match status" value="1"/>
</dbReference>
<dbReference type="FunFam" id="1.10.10.10:FF:000012">
    <property type="entry name" value="U5 small nuclear ribonucleoprotein helicase"/>
    <property type="match status" value="1"/>
</dbReference>
<dbReference type="GO" id="GO:0051321">
    <property type="term" value="P:meiotic cell cycle"/>
    <property type="evidence" value="ECO:0007669"/>
    <property type="project" value="UniProtKB-KW"/>
</dbReference>
<comment type="similarity">
    <text evidence="1">Belongs to the helicase family. SKI2 subfamily.</text>
</comment>
<evidence type="ECO:0000256" key="5">
    <source>
        <dbReference type="ARBA" id="ARBA00022840"/>
    </source>
</evidence>
<dbReference type="InterPro" id="IPR014001">
    <property type="entry name" value="Helicase_ATP-bd"/>
</dbReference>
<dbReference type="EMBL" id="GL385398">
    <property type="protein sequence ID" value="EJT74744.1"/>
    <property type="molecule type" value="Genomic_DNA"/>
</dbReference>
<feature type="domain" description="Helicase C-terminal" evidence="13">
    <location>
        <begin position="544"/>
        <end position="739"/>
    </location>
</feature>
<dbReference type="SMART" id="SM00973">
    <property type="entry name" value="Sec63"/>
    <property type="match status" value="1"/>
</dbReference>
<accession>J3P4Z6</accession>
<dbReference type="GO" id="GO:0016787">
    <property type="term" value="F:hydrolase activity"/>
    <property type="evidence" value="ECO:0007669"/>
    <property type="project" value="UniProtKB-KW"/>
</dbReference>
<dbReference type="InterPro" id="IPR036388">
    <property type="entry name" value="WH-like_DNA-bd_sf"/>
</dbReference>
<dbReference type="Gene3D" id="3.40.50.300">
    <property type="entry name" value="P-loop containing nucleotide triphosphate hydrolases"/>
    <property type="match status" value="2"/>
</dbReference>